<dbReference type="PANTHER" id="PTHR31676:SF172">
    <property type="entry name" value="OS01G0595400 PROTEIN"/>
    <property type="match status" value="1"/>
</dbReference>
<keyword evidence="1" id="KW-0732">Signal</keyword>
<organism evidence="2 3">
    <name type="scientific">Musa troglodytarum</name>
    <name type="common">fe'i banana</name>
    <dbReference type="NCBI Taxonomy" id="320322"/>
    <lineage>
        <taxon>Eukaryota</taxon>
        <taxon>Viridiplantae</taxon>
        <taxon>Streptophyta</taxon>
        <taxon>Embryophyta</taxon>
        <taxon>Tracheophyta</taxon>
        <taxon>Spermatophyta</taxon>
        <taxon>Magnoliopsida</taxon>
        <taxon>Liliopsida</taxon>
        <taxon>Zingiberales</taxon>
        <taxon>Musaceae</taxon>
        <taxon>Musa</taxon>
    </lineage>
</organism>
<feature type="signal peptide" evidence="1">
    <location>
        <begin position="1"/>
        <end position="21"/>
    </location>
</feature>
<dbReference type="EMBL" id="CP097504">
    <property type="protein sequence ID" value="URD86020.1"/>
    <property type="molecule type" value="Genomic_DNA"/>
</dbReference>
<reference evidence="2" key="1">
    <citation type="submission" date="2022-05" db="EMBL/GenBank/DDBJ databases">
        <title>The Musa troglodytarum L. genome provides insights into the mechanism of non-climacteric behaviour and enrichment of carotenoids.</title>
        <authorList>
            <person name="Wang J."/>
        </authorList>
    </citation>
    <scope>NUCLEOTIDE SEQUENCE</scope>
    <source>
        <tissue evidence="2">Leaf</tissue>
    </source>
</reference>
<dbReference type="AlphaFoldDB" id="A0A9E7EXV8"/>
<dbReference type="Proteomes" id="UP001055439">
    <property type="component" value="Chromosome 2"/>
</dbReference>
<protein>
    <recommendedName>
        <fullName evidence="4">DUF538 family protein</fullName>
    </recommendedName>
</protein>
<gene>
    <name evidence="2" type="ORF">MUK42_27828</name>
</gene>
<dbReference type="Gene3D" id="2.30.240.10">
    <property type="entry name" value="At5g01610-like"/>
    <property type="match status" value="1"/>
</dbReference>
<proteinExistence type="predicted"/>
<sequence length="155" mass="16917">MAEAVLVVLVSFLSLAPLSSSSQDPDLKSGSAYDELRTSGFPVGLLPTNVLTYSLNRTSGAFAVDLDDRCRVTLPPDNYLATYSRRITGQLADCRISDLDGIRVKAFFRWWSITGIRSTGDDLVFEVGVVSAKYPSRNFDESPDCEGRSPRKAAS</sequence>
<accession>A0A9E7EXV8</accession>
<keyword evidence="3" id="KW-1185">Reference proteome</keyword>
<evidence type="ECO:0008006" key="4">
    <source>
        <dbReference type="Google" id="ProtNLM"/>
    </source>
</evidence>
<dbReference type="SUPFAM" id="SSF141562">
    <property type="entry name" value="At5g01610-like"/>
    <property type="match status" value="1"/>
</dbReference>
<dbReference type="Pfam" id="PF04398">
    <property type="entry name" value="DUF538"/>
    <property type="match status" value="1"/>
</dbReference>
<dbReference type="InterPro" id="IPR007493">
    <property type="entry name" value="DUF538"/>
</dbReference>
<evidence type="ECO:0000256" key="1">
    <source>
        <dbReference type="SAM" id="SignalP"/>
    </source>
</evidence>
<evidence type="ECO:0000313" key="2">
    <source>
        <dbReference type="EMBL" id="URD86020.1"/>
    </source>
</evidence>
<dbReference type="PANTHER" id="PTHR31676">
    <property type="entry name" value="T31J12.3 PROTEIN-RELATED"/>
    <property type="match status" value="1"/>
</dbReference>
<evidence type="ECO:0000313" key="3">
    <source>
        <dbReference type="Proteomes" id="UP001055439"/>
    </source>
</evidence>
<dbReference type="InterPro" id="IPR036758">
    <property type="entry name" value="At5g01610-like"/>
</dbReference>
<feature type="chain" id="PRO_5038936050" description="DUF538 family protein" evidence="1">
    <location>
        <begin position="22"/>
        <end position="155"/>
    </location>
</feature>
<name>A0A9E7EXV8_9LILI</name>